<dbReference type="PROSITE" id="PS51192">
    <property type="entry name" value="HELICASE_ATP_BIND_1"/>
    <property type="match status" value="1"/>
</dbReference>
<name>A0AB34KQR9_9PEZI</name>
<dbReference type="CDD" id="cd18009">
    <property type="entry name" value="DEXHc_HELLS_SMARCA6"/>
    <property type="match status" value="1"/>
</dbReference>
<evidence type="ECO:0000256" key="7">
    <source>
        <dbReference type="ARBA" id="ARBA00023054"/>
    </source>
</evidence>
<feature type="region of interest" description="Disordered" evidence="9">
    <location>
        <begin position="502"/>
        <end position="591"/>
    </location>
</feature>
<keyword evidence="4" id="KW-0378">Hydrolase</keyword>
<keyword evidence="8" id="KW-0539">Nucleus</keyword>
<dbReference type="EMBL" id="JAAQHG020000019">
    <property type="protein sequence ID" value="KAL1585439.1"/>
    <property type="molecule type" value="Genomic_DNA"/>
</dbReference>
<feature type="domain" description="Helicase C-terminal" evidence="11">
    <location>
        <begin position="647"/>
        <end position="818"/>
    </location>
</feature>
<dbReference type="GO" id="GO:0044027">
    <property type="term" value="P:negative regulation of gene expression via chromosomal CpG island methylation"/>
    <property type="evidence" value="ECO:0007669"/>
    <property type="project" value="TreeGrafter"/>
</dbReference>
<dbReference type="Gene3D" id="3.40.50.10810">
    <property type="entry name" value="Tandem AAA-ATPase domain"/>
    <property type="match status" value="1"/>
</dbReference>
<dbReference type="Pfam" id="PF00271">
    <property type="entry name" value="Helicase_C"/>
    <property type="match status" value="1"/>
</dbReference>
<evidence type="ECO:0000259" key="11">
    <source>
        <dbReference type="PROSITE" id="PS51194"/>
    </source>
</evidence>
<feature type="compositionally biased region" description="Low complexity" evidence="9">
    <location>
        <begin position="1"/>
        <end position="13"/>
    </location>
</feature>
<dbReference type="Proteomes" id="UP000803884">
    <property type="component" value="Unassembled WGS sequence"/>
</dbReference>
<gene>
    <name evidence="12" type="ORF">WHR41_05674</name>
</gene>
<evidence type="ECO:0000256" key="2">
    <source>
        <dbReference type="ARBA" id="ARBA00007025"/>
    </source>
</evidence>
<evidence type="ECO:0000313" key="13">
    <source>
        <dbReference type="Proteomes" id="UP000803884"/>
    </source>
</evidence>
<evidence type="ECO:0000256" key="6">
    <source>
        <dbReference type="ARBA" id="ARBA00022840"/>
    </source>
</evidence>
<feature type="compositionally biased region" description="Acidic residues" evidence="9">
    <location>
        <begin position="570"/>
        <end position="587"/>
    </location>
</feature>
<dbReference type="GO" id="GO:0006346">
    <property type="term" value="P:DNA methylation-dependent constitutive heterochromatin formation"/>
    <property type="evidence" value="ECO:0007669"/>
    <property type="project" value="TreeGrafter"/>
</dbReference>
<comment type="caution">
    <text evidence="12">The sequence shown here is derived from an EMBL/GenBank/DDBJ whole genome shotgun (WGS) entry which is preliminary data.</text>
</comment>
<dbReference type="CDD" id="cd18793">
    <property type="entry name" value="SF2_C_SNF"/>
    <property type="match status" value="1"/>
</dbReference>
<feature type="compositionally biased region" description="Basic and acidic residues" evidence="9">
    <location>
        <begin position="560"/>
        <end position="569"/>
    </location>
</feature>
<feature type="compositionally biased region" description="Basic and acidic residues" evidence="9">
    <location>
        <begin position="18"/>
        <end position="68"/>
    </location>
</feature>
<dbReference type="PANTHER" id="PTHR47161:SF1">
    <property type="entry name" value="LYMPHOID-SPECIFIC HELICASE"/>
    <property type="match status" value="1"/>
</dbReference>
<dbReference type="GO" id="GO:0005634">
    <property type="term" value="C:nucleus"/>
    <property type="evidence" value="ECO:0007669"/>
    <property type="project" value="UniProtKB-SubCell"/>
</dbReference>
<dbReference type="InterPro" id="IPR044753">
    <property type="entry name" value="HELLS_N"/>
</dbReference>
<evidence type="ECO:0000256" key="4">
    <source>
        <dbReference type="ARBA" id="ARBA00022801"/>
    </source>
</evidence>
<accession>A0AB34KQR9</accession>
<feature type="domain" description="Helicase ATP-binding" evidence="10">
    <location>
        <begin position="234"/>
        <end position="401"/>
    </location>
</feature>
<keyword evidence="7" id="KW-0175">Coiled coil</keyword>
<dbReference type="GeneID" id="96007117"/>
<sequence length="882" mass="99365">MSSEPMASAETTPPTSPETRDNGPTEAMQKEEAQMAQAREKEEAKRERKLAAEREKDLKGGPDAVDTKYKALEYLLSQSKLYSTIMLQQMTQQEEAATAKDEKSKQRAAKKEEKAEQAAVASQKRATRRGNTNEQTTESPADANDQDPPKRGRGRPAKNTRAGKTGKISDYLKKEDLEAKAGQASISEALAEESKDDVKPSDIGMQDLRSAKQPDLVTGGLMRTYQLEGLEWLQSLYENGLNGILADEMGLGKTIQVISFLAFLREKGINGPFLIAAPLSTTSNWVAEFKKWTPDIPVVLYHGSKQEREELRKKRLRNPSSKDFPVICTSYEICMNDRKHLAHYGWKFIIIDEGHRIKNMNCRLIQELQSYQSANRLLITGTPLQNNLAELWALLHFLMPSIFNNFESFESWFDFSALKEKGGYEQILSEDRQKKLVTSLHAVLKPFLLRRIKADVETSLPQKREYVLYAPLTQTQRDLYQEILDGNSRAFLENKIVESISRSATPGSTRSTSRKRKASDETATPSKSTKTSRASTPATANGSGTRSRKAKKNQQYEELSDTKYFKQLEEEPESPLPDGDEEDEEESERAKTLALAKREIAQKKLQNPVMQLRQCCNSPHNFYYPFEMDDNTPVDETLVTESGKMLLLDRLLPELLNKGHKVLIFSQFKTQLDLLETYCDVLRGWPTCRIDGSIAQVDRQEQIQSFNDPESETNIFLLSTRAGGQGINLAAADTVLLFDSDWNPQQDLQAQDRAHRIGQTRPVIVYRFATKGTVEQMLLEKADSKRRLEKLVIQKGRFKSMRSDTAGADFAELQKLLGQSDGEAIDIAEGKNLLSDEDLAILTDRSDEAFERAEKGLDITGDAFKAVQTKKDGEGLLESLQK</sequence>
<dbReference type="GO" id="GO:0004386">
    <property type="term" value="F:helicase activity"/>
    <property type="evidence" value="ECO:0007669"/>
    <property type="project" value="UniProtKB-KW"/>
</dbReference>
<dbReference type="FunFam" id="3.40.50.10810:FF:000015">
    <property type="entry name" value="lymphoid-specific helicase isoform X1"/>
    <property type="match status" value="1"/>
</dbReference>
<dbReference type="InterPro" id="IPR014001">
    <property type="entry name" value="Helicase_ATP-bd"/>
</dbReference>
<evidence type="ECO:0000259" key="10">
    <source>
        <dbReference type="PROSITE" id="PS51192"/>
    </source>
</evidence>
<dbReference type="RefSeq" id="XP_069228545.1">
    <property type="nucleotide sequence ID" value="XM_069374279.1"/>
</dbReference>
<dbReference type="SUPFAM" id="SSF52540">
    <property type="entry name" value="P-loop containing nucleoside triphosphate hydrolases"/>
    <property type="match status" value="2"/>
</dbReference>
<dbReference type="InterPro" id="IPR000330">
    <property type="entry name" value="SNF2_N"/>
</dbReference>
<feature type="region of interest" description="Disordered" evidence="9">
    <location>
        <begin position="91"/>
        <end position="171"/>
    </location>
</feature>
<dbReference type="GO" id="GO:0003682">
    <property type="term" value="F:chromatin binding"/>
    <property type="evidence" value="ECO:0007669"/>
    <property type="project" value="TreeGrafter"/>
</dbReference>
<dbReference type="FunFam" id="3.40.50.300:FF:001315">
    <property type="entry name" value="SNF2 family helicase/ATPase PasG"/>
    <property type="match status" value="1"/>
</dbReference>
<dbReference type="SMART" id="SM00487">
    <property type="entry name" value="DEXDc"/>
    <property type="match status" value="1"/>
</dbReference>
<dbReference type="Gene3D" id="3.40.50.300">
    <property type="entry name" value="P-loop containing nucleotide triphosphate hydrolases"/>
    <property type="match status" value="1"/>
</dbReference>
<feature type="compositionally biased region" description="Basic and acidic residues" evidence="9">
    <location>
        <begin position="97"/>
        <end position="116"/>
    </location>
</feature>
<dbReference type="GO" id="GO:0005524">
    <property type="term" value="F:ATP binding"/>
    <property type="evidence" value="ECO:0007669"/>
    <property type="project" value="UniProtKB-KW"/>
</dbReference>
<keyword evidence="13" id="KW-1185">Reference proteome</keyword>
<proteinExistence type="inferred from homology"/>
<evidence type="ECO:0000256" key="8">
    <source>
        <dbReference type="ARBA" id="ARBA00023242"/>
    </source>
</evidence>
<comment type="similarity">
    <text evidence="2">Belongs to the SNF2/RAD54 helicase family.</text>
</comment>
<dbReference type="PANTHER" id="PTHR47161">
    <property type="entry name" value="LYMPHOID-SPECIFIC HELICASE"/>
    <property type="match status" value="1"/>
</dbReference>
<dbReference type="SMART" id="SM00490">
    <property type="entry name" value="HELICc"/>
    <property type="match status" value="1"/>
</dbReference>
<dbReference type="PROSITE" id="PS51194">
    <property type="entry name" value="HELICASE_CTER"/>
    <property type="match status" value="1"/>
</dbReference>
<evidence type="ECO:0000256" key="3">
    <source>
        <dbReference type="ARBA" id="ARBA00022741"/>
    </source>
</evidence>
<dbReference type="AlphaFoldDB" id="A0AB34KQR9"/>
<dbReference type="Pfam" id="PF00176">
    <property type="entry name" value="SNF2-rel_dom"/>
    <property type="match status" value="1"/>
</dbReference>
<comment type="subcellular location">
    <subcellularLocation>
        <location evidence="1">Nucleus</location>
    </subcellularLocation>
</comment>
<feature type="compositionally biased region" description="Polar residues" evidence="9">
    <location>
        <begin position="521"/>
        <end position="545"/>
    </location>
</feature>
<dbReference type="GO" id="GO:0031508">
    <property type="term" value="P:pericentric heterochromatin formation"/>
    <property type="evidence" value="ECO:0007669"/>
    <property type="project" value="TreeGrafter"/>
</dbReference>
<keyword evidence="5" id="KW-0347">Helicase</keyword>
<dbReference type="InterPro" id="IPR027417">
    <property type="entry name" value="P-loop_NTPase"/>
</dbReference>
<dbReference type="GO" id="GO:0005721">
    <property type="term" value="C:pericentric heterochromatin"/>
    <property type="evidence" value="ECO:0007669"/>
    <property type="project" value="TreeGrafter"/>
</dbReference>
<reference evidence="12 13" key="1">
    <citation type="journal article" date="2020" name="Microbiol. Resour. Announc.">
        <title>Draft Genome Sequence of a Cladosporium Species Isolated from the Mesophotic Ascidian Didemnum maculosum.</title>
        <authorList>
            <person name="Gioti A."/>
            <person name="Siaperas R."/>
            <person name="Nikolaivits E."/>
            <person name="Le Goff G."/>
            <person name="Ouazzani J."/>
            <person name="Kotoulas G."/>
            <person name="Topakas E."/>
        </authorList>
    </citation>
    <scope>NUCLEOTIDE SEQUENCE [LARGE SCALE GENOMIC DNA]</scope>
    <source>
        <strain evidence="12 13">TM138-S3</strain>
    </source>
</reference>
<dbReference type="GO" id="GO:0016787">
    <property type="term" value="F:hydrolase activity"/>
    <property type="evidence" value="ECO:0007669"/>
    <property type="project" value="UniProtKB-KW"/>
</dbReference>
<evidence type="ECO:0000256" key="9">
    <source>
        <dbReference type="SAM" id="MobiDB-lite"/>
    </source>
</evidence>
<evidence type="ECO:0000256" key="1">
    <source>
        <dbReference type="ARBA" id="ARBA00004123"/>
    </source>
</evidence>
<dbReference type="InterPro" id="IPR001650">
    <property type="entry name" value="Helicase_C-like"/>
</dbReference>
<protein>
    <submittedName>
        <fullName evidence="12">Uncharacterized protein</fullName>
    </submittedName>
</protein>
<keyword evidence="3" id="KW-0547">Nucleotide-binding</keyword>
<organism evidence="12 13">
    <name type="scientific">Cladosporium halotolerans</name>
    <dbReference type="NCBI Taxonomy" id="1052096"/>
    <lineage>
        <taxon>Eukaryota</taxon>
        <taxon>Fungi</taxon>
        <taxon>Dikarya</taxon>
        <taxon>Ascomycota</taxon>
        <taxon>Pezizomycotina</taxon>
        <taxon>Dothideomycetes</taxon>
        <taxon>Dothideomycetidae</taxon>
        <taxon>Cladosporiales</taxon>
        <taxon>Cladosporiaceae</taxon>
        <taxon>Cladosporium</taxon>
    </lineage>
</organism>
<keyword evidence="6" id="KW-0067">ATP-binding</keyword>
<dbReference type="InterPro" id="IPR049730">
    <property type="entry name" value="SNF2/RAD54-like_C"/>
</dbReference>
<feature type="region of interest" description="Disordered" evidence="9">
    <location>
        <begin position="1"/>
        <end position="68"/>
    </location>
</feature>
<dbReference type="InterPro" id="IPR038718">
    <property type="entry name" value="SNF2-like_sf"/>
</dbReference>
<evidence type="ECO:0000256" key="5">
    <source>
        <dbReference type="ARBA" id="ARBA00022806"/>
    </source>
</evidence>
<evidence type="ECO:0000313" key="12">
    <source>
        <dbReference type="EMBL" id="KAL1585439.1"/>
    </source>
</evidence>
<feature type="compositionally biased region" description="Polar residues" evidence="9">
    <location>
        <begin position="129"/>
        <end position="139"/>
    </location>
</feature>